<dbReference type="Pfam" id="PF12028">
    <property type="entry name" value="DUF3515"/>
    <property type="match status" value="2"/>
</dbReference>
<gene>
    <name evidence="2" type="ORF">FHE74_01915</name>
</gene>
<feature type="region of interest" description="Disordered" evidence="1">
    <location>
        <begin position="269"/>
        <end position="292"/>
    </location>
</feature>
<comment type="caution">
    <text evidence="2">The sequence shown here is derived from an EMBL/GenBank/DDBJ whole genome shotgun (WGS) entry which is preliminary data.</text>
</comment>
<dbReference type="OrthoDB" id="4422435at2"/>
<proteinExistence type="predicted"/>
<organism evidence="2 3">
    <name type="scientific">Corynebacterium tapiri</name>
    <dbReference type="NCBI Taxonomy" id="1448266"/>
    <lineage>
        <taxon>Bacteria</taxon>
        <taxon>Bacillati</taxon>
        <taxon>Actinomycetota</taxon>
        <taxon>Actinomycetes</taxon>
        <taxon>Mycobacteriales</taxon>
        <taxon>Corynebacteriaceae</taxon>
        <taxon>Corynebacterium</taxon>
    </lineage>
</organism>
<dbReference type="InterPro" id="IPR021903">
    <property type="entry name" value="DUF3515"/>
</dbReference>
<evidence type="ECO:0000313" key="3">
    <source>
        <dbReference type="Proteomes" id="UP000312032"/>
    </source>
</evidence>
<evidence type="ECO:0000256" key="1">
    <source>
        <dbReference type="SAM" id="MobiDB-lite"/>
    </source>
</evidence>
<reference evidence="2 3" key="1">
    <citation type="submission" date="2019-06" db="EMBL/GenBank/DDBJ databases">
        <authorList>
            <person name="Li J."/>
        </authorList>
    </citation>
    <scope>NUCLEOTIDE SEQUENCE [LARGE SCALE GENOMIC DNA]</scope>
    <source>
        <strain evidence="2 3">LMG 28165</strain>
    </source>
</reference>
<evidence type="ECO:0000313" key="2">
    <source>
        <dbReference type="EMBL" id="TNL99874.1"/>
    </source>
</evidence>
<protein>
    <submittedName>
        <fullName evidence="2">DUF3515 domain-containing protein</fullName>
    </submittedName>
</protein>
<dbReference type="AlphaFoldDB" id="A0A5C4U7J5"/>
<sequence>MALALVAAALGGAKWITERAARTPVAMSELPAPLADSQQCDEVLAALPNEVAGHESVAIADPRPAGTAAWSAPSTDRITLRCGVDLPLQFTSLAQTQEISDTEWLAVADETPGSNLVTWYSVDRSPVVALTTDNPDLTESSKPVEAIAPALSDTDKTDPQPHPAPLSQLEPAAGDTAQVCESLTKALPENLATSWSLKSRTSDSVSWTRPGHEPIVLRCGVAPPPGYQAGARLTQINDVPWFEDTQLANGVTAGTWYALGRATDIAVSAPQSATSEALPELSEVISRSTPEQ</sequence>
<dbReference type="EMBL" id="VDHJ01000002">
    <property type="protein sequence ID" value="TNL99874.1"/>
    <property type="molecule type" value="Genomic_DNA"/>
</dbReference>
<keyword evidence="3" id="KW-1185">Reference proteome</keyword>
<dbReference type="Proteomes" id="UP000312032">
    <property type="component" value="Unassembled WGS sequence"/>
</dbReference>
<accession>A0A5C4U7J5</accession>
<name>A0A5C4U7J5_9CORY</name>